<dbReference type="AlphaFoldDB" id="A0A835LXY3"/>
<name>A0A835LXY3_9MAGN</name>
<protein>
    <submittedName>
        <fullName evidence="1">Uncharacterized protein</fullName>
    </submittedName>
</protein>
<dbReference type="OrthoDB" id="3512640at2759"/>
<proteinExistence type="predicted"/>
<dbReference type="EMBL" id="JADFTS010000004">
    <property type="protein sequence ID" value="KAF9612368.1"/>
    <property type="molecule type" value="Genomic_DNA"/>
</dbReference>
<evidence type="ECO:0000313" key="2">
    <source>
        <dbReference type="Proteomes" id="UP000631114"/>
    </source>
</evidence>
<gene>
    <name evidence="1" type="ORF">IFM89_039195</name>
</gene>
<accession>A0A835LXY3</accession>
<sequence length="149" mass="15858">MKSLKATGKHVSFSPLSPRYSLLLASLAHLYGSQVSAEELSSLYGASRANGVTVIDPADVDGLQYAPDQNNASGRACVLEFIVTFYACMDCYSHLMGQALDACSPFVSECCLPVHLRHQDNEDIASSCKAAKFNNIGDGQGFKGTSQGT</sequence>
<reference evidence="1 2" key="1">
    <citation type="submission" date="2020-10" db="EMBL/GenBank/DDBJ databases">
        <title>The Coptis chinensis genome and diversification of protoberbering-type alkaloids.</title>
        <authorList>
            <person name="Wang B."/>
            <person name="Shu S."/>
            <person name="Song C."/>
            <person name="Liu Y."/>
        </authorList>
    </citation>
    <scope>NUCLEOTIDE SEQUENCE [LARGE SCALE GENOMIC DNA]</scope>
    <source>
        <strain evidence="1">HL-2020</strain>
        <tissue evidence="1">Leaf</tissue>
    </source>
</reference>
<comment type="caution">
    <text evidence="1">The sequence shown here is derived from an EMBL/GenBank/DDBJ whole genome shotgun (WGS) entry which is preliminary data.</text>
</comment>
<dbReference type="Proteomes" id="UP000631114">
    <property type="component" value="Unassembled WGS sequence"/>
</dbReference>
<organism evidence="1 2">
    <name type="scientific">Coptis chinensis</name>
    <dbReference type="NCBI Taxonomy" id="261450"/>
    <lineage>
        <taxon>Eukaryota</taxon>
        <taxon>Viridiplantae</taxon>
        <taxon>Streptophyta</taxon>
        <taxon>Embryophyta</taxon>
        <taxon>Tracheophyta</taxon>
        <taxon>Spermatophyta</taxon>
        <taxon>Magnoliopsida</taxon>
        <taxon>Ranunculales</taxon>
        <taxon>Ranunculaceae</taxon>
        <taxon>Coptidoideae</taxon>
        <taxon>Coptis</taxon>
    </lineage>
</organism>
<keyword evidence="2" id="KW-1185">Reference proteome</keyword>
<evidence type="ECO:0000313" key="1">
    <source>
        <dbReference type="EMBL" id="KAF9612368.1"/>
    </source>
</evidence>